<reference evidence="19" key="1">
    <citation type="submission" date="2020-01" db="EMBL/GenBank/DDBJ databases">
        <title>Draft genome sequence of the Termite Coptotermes fromosanus.</title>
        <authorList>
            <person name="Itakura S."/>
            <person name="Yosikawa Y."/>
            <person name="Umezawa K."/>
        </authorList>
    </citation>
    <scope>NUCLEOTIDE SEQUENCE [LARGE SCALE GENOMIC DNA]</scope>
</reference>
<feature type="binding site" evidence="14">
    <location>
        <position position="189"/>
    </location>
    <ligand>
        <name>Mg(2+)</name>
        <dbReference type="ChEBI" id="CHEBI:18420"/>
    </ligand>
</feature>
<protein>
    <recommendedName>
        <fullName evidence="3 16">Alkaline phosphatase</fullName>
        <ecNumber evidence="3 16">3.1.3.1</ecNumber>
    </recommendedName>
</protein>
<evidence type="ECO:0000256" key="11">
    <source>
        <dbReference type="ARBA" id="ARBA00023180"/>
    </source>
</evidence>
<comment type="cofactor">
    <cofactor evidence="14">
        <name>Mg(2+)</name>
        <dbReference type="ChEBI" id="CHEBI:18420"/>
    </cofactor>
    <text evidence="14">Binds 1 Mg(2+) ion.</text>
</comment>
<evidence type="ECO:0000256" key="13">
    <source>
        <dbReference type="PIRSR" id="PIRSR601952-1"/>
    </source>
</evidence>
<feature type="binding site" evidence="14">
    <location>
        <position position="353"/>
    </location>
    <ligand>
        <name>Zn(2+)</name>
        <dbReference type="ChEBI" id="CHEBI:29105"/>
        <label>1</label>
    </ligand>
</feature>
<dbReference type="SUPFAM" id="SSF53649">
    <property type="entry name" value="Alkaline phosphatase-like"/>
    <property type="match status" value="1"/>
</dbReference>
<dbReference type="Pfam" id="PF00245">
    <property type="entry name" value="Alk_phosphatase"/>
    <property type="match status" value="1"/>
</dbReference>
<evidence type="ECO:0000313" key="18">
    <source>
        <dbReference type="EMBL" id="GFG38447.1"/>
    </source>
</evidence>
<evidence type="ECO:0000313" key="19">
    <source>
        <dbReference type="Proteomes" id="UP000502823"/>
    </source>
</evidence>
<dbReference type="Gene3D" id="3.40.720.10">
    <property type="entry name" value="Alkaline Phosphatase, subunit A"/>
    <property type="match status" value="1"/>
</dbReference>
<feature type="binding site" evidence="14">
    <location>
        <position position="191"/>
    </location>
    <ligand>
        <name>Mg(2+)</name>
        <dbReference type="ChEBI" id="CHEBI:18420"/>
    </ligand>
</feature>
<comment type="catalytic activity">
    <reaction evidence="16">
        <text>a phosphate monoester + H2O = an alcohol + phosphate</text>
        <dbReference type="Rhea" id="RHEA:15017"/>
        <dbReference type="ChEBI" id="CHEBI:15377"/>
        <dbReference type="ChEBI" id="CHEBI:30879"/>
        <dbReference type="ChEBI" id="CHEBI:43474"/>
        <dbReference type="ChEBI" id="CHEBI:67140"/>
        <dbReference type="EC" id="3.1.3.1"/>
    </reaction>
</comment>
<feature type="binding site" evidence="14">
    <location>
        <position position="391"/>
    </location>
    <ligand>
        <name>Zn(2+)</name>
        <dbReference type="ChEBI" id="CHEBI:29105"/>
        <label>2</label>
    </ligand>
</feature>
<keyword evidence="5" id="KW-0336">GPI-anchor</keyword>
<evidence type="ECO:0000256" key="4">
    <source>
        <dbReference type="ARBA" id="ARBA00022475"/>
    </source>
</evidence>
<evidence type="ECO:0000256" key="7">
    <source>
        <dbReference type="ARBA" id="ARBA00022801"/>
    </source>
</evidence>
<feature type="binding site" evidence="14">
    <location>
        <position position="472"/>
    </location>
    <ligand>
        <name>Zn(2+)</name>
        <dbReference type="ChEBI" id="CHEBI:29105"/>
        <label>2</label>
    </ligand>
</feature>
<dbReference type="OrthoDB" id="5818554at2759"/>
<dbReference type="AlphaFoldDB" id="A0A6L2Q9H7"/>
<dbReference type="PROSITE" id="PS00123">
    <property type="entry name" value="ALKALINE_PHOSPHATASE"/>
    <property type="match status" value="1"/>
</dbReference>
<dbReference type="SMART" id="SM00098">
    <property type="entry name" value="alkPPc"/>
    <property type="match status" value="1"/>
</dbReference>
<feature type="chain" id="PRO_5026650399" description="Alkaline phosphatase" evidence="17">
    <location>
        <begin position="30"/>
        <end position="557"/>
    </location>
</feature>
<dbReference type="GO" id="GO:0046872">
    <property type="term" value="F:metal ion binding"/>
    <property type="evidence" value="ECO:0007669"/>
    <property type="project" value="UniProtKB-KW"/>
</dbReference>
<organism evidence="18 19">
    <name type="scientific">Coptotermes formosanus</name>
    <name type="common">Formosan subterranean termite</name>
    <dbReference type="NCBI Taxonomy" id="36987"/>
    <lineage>
        <taxon>Eukaryota</taxon>
        <taxon>Metazoa</taxon>
        <taxon>Ecdysozoa</taxon>
        <taxon>Arthropoda</taxon>
        <taxon>Hexapoda</taxon>
        <taxon>Insecta</taxon>
        <taxon>Pterygota</taxon>
        <taxon>Neoptera</taxon>
        <taxon>Polyneoptera</taxon>
        <taxon>Dictyoptera</taxon>
        <taxon>Blattodea</taxon>
        <taxon>Blattoidea</taxon>
        <taxon>Termitoidae</taxon>
        <taxon>Rhinotermitidae</taxon>
        <taxon>Coptotermes</taxon>
    </lineage>
</organism>
<sequence length="557" mass="61961">MELRLTFLRRAVMMFVIWTISTFLLEAEAKQGAREENADYWIVSGQKRLHSEIRRQQEAARSRGKVAKNVILFIGDGMGMSTITAARIYKNQLAGRYGEQNGLSFEEFPFVGLAKTYEVNYQVPDSAGTATAMLSGVKVNANITGLDARAKYEECDPSVNEQAKLENLITWAQAAGKDTGFVTTTRVTHASPAAVYARTNNRYWECDSKLPERCKNFVKDVARQLVEDEPGRNLKVVLGGGMNQLGVPVTQGDYIFCTRDDKQNLVEKWKQGKKNCLFVNTTQDLMNADLSKVTYLMGLFSPGNMPYALERDISPAGQPSLVNMTVQALKLLSQNPKGYILLVEGGNIDNAHHDGYLRHALHETSEMDDAVAHADQVTNPDDTLIIVTADHSHTLTIAGYPERGADILGLCSSTNMPQLHGHDILTYANGPGFARHNNSNCSQSYWREVSDEERQDLRYRPFAGRYADKATHAGEDVPVYSRGPHANLLSGVFEQNYIAHVICYSACIGPHATYCDHNTHTKFHDLITNSAETFSSTGFYFFVVVLPVLLEITLRVI</sequence>
<keyword evidence="19" id="KW-1185">Reference proteome</keyword>
<dbReference type="GO" id="GO:0005886">
    <property type="term" value="C:plasma membrane"/>
    <property type="evidence" value="ECO:0007669"/>
    <property type="project" value="UniProtKB-SubCell"/>
</dbReference>
<keyword evidence="6 14" id="KW-0479">Metal-binding</keyword>
<evidence type="ECO:0000256" key="17">
    <source>
        <dbReference type="SAM" id="SignalP"/>
    </source>
</evidence>
<comment type="subcellular location">
    <subcellularLocation>
        <location evidence="1">Cell membrane</location>
        <topology evidence="1">Lipid-anchor</topology>
        <topology evidence="1">GPI-anchor</topology>
    </subcellularLocation>
</comment>
<evidence type="ECO:0000256" key="6">
    <source>
        <dbReference type="ARBA" id="ARBA00022723"/>
    </source>
</evidence>
<dbReference type="FunFam" id="3.40.720.10:FF:000008">
    <property type="entry name" value="Alkaline phosphatase"/>
    <property type="match status" value="1"/>
</dbReference>
<dbReference type="EC" id="3.1.3.1" evidence="3 16"/>
<dbReference type="PANTHER" id="PTHR11596:SF83">
    <property type="entry name" value="ALKALINE PHOSPHATASE 4"/>
    <property type="match status" value="1"/>
</dbReference>
<feature type="binding site" evidence="14">
    <location>
        <position position="349"/>
    </location>
    <ligand>
        <name>Zn(2+)</name>
        <dbReference type="ChEBI" id="CHEBI:29105"/>
        <label>1</label>
    </ligand>
</feature>
<keyword evidence="7 16" id="KW-0378">Hydrolase</keyword>
<evidence type="ECO:0000256" key="5">
    <source>
        <dbReference type="ARBA" id="ARBA00022622"/>
    </source>
</evidence>
<feature type="signal peptide" evidence="17">
    <location>
        <begin position="1"/>
        <end position="29"/>
    </location>
</feature>
<dbReference type="EMBL" id="BLKM01012991">
    <property type="protein sequence ID" value="GFG38447.1"/>
    <property type="molecule type" value="Genomic_DNA"/>
</dbReference>
<dbReference type="GO" id="GO:0098552">
    <property type="term" value="C:side of membrane"/>
    <property type="evidence" value="ECO:0007669"/>
    <property type="project" value="UniProtKB-KW"/>
</dbReference>
<evidence type="ECO:0000256" key="10">
    <source>
        <dbReference type="ARBA" id="ARBA00023136"/>
    </source>
</evidence>
<evidence type="ECO:0000256" key="15">
    <source>
        <dbReference type="RuleBase" id="RU003946"/>
    </source>
</evidence>
<keyword evidence="12" id="KW-0449">Lipoprotein</keyword>
<keyword evidence="10" id="KW-0472">Membrane</keyword>
<feature type="binding site" evidence="14">
    <location>
        <position position="76"/>
    </location>
    <ligand>
        <name>Zn(2+)</name>
        <dbReference type="ChEBI" id="CHEBI:29105"/>
        <label>2</label>
    </ligand>
</feature>
<evidence type="ECO:0000256" key="1">
    <source>
        <dbReference type="ARBA" id="ARBA00004609"/>
    </source>
</evidence>
<name>A0A6L2Q9H7_COPFO</name>
<feature type="active site" description="Phosphoserine intermediate" evidence="13">
    <location>
        <position position="126"/>
    </location>
</feature>
<evidence type="ECO:0000256" key="9">
    <source>
        <dbReference type="ARBA" id="ARBA00022842"/>
    </source>
</evidence>
<comment type="caution">
    <text evidence="18">The sequence shown here is derived from an EMBL/GenBank/DDBJ whole genome shotgun (WGS) entry which is preliminary data.</text>
</comment>
<accession>A0A6L2Q9H7</accession>
<dbReference type="PANTHER" id="PTHR11596">
    <property type="entry name" value="ALKALINE PHOSPHATASE"/>
    <property type="match status" value="1"/>
</dbReference>
<evidence type="ECO:0000256" key="3">
    <source>
        <dbReference type="ARBA" id="ARBA00012647"/>
    </source>
</evidence>
<keyword evidence="11" id="KW-0325">Glycoprotein</keyword>
<feature type="binding site" evidence="14">
    <location>
        <position position="344"/>
    </location>
    <ligand>
        <name>Mg(2+)</name>
        <dbReference type="ChEBI" id="CHEBI:18420"/>
    </ligand>
</feature>
<keyword evidence="17" id="KW-0732">Signal</keyword>
<keyword evidence="8 14" id="KW-0862">Zinc</keyword>
<proteinExistence type="inferred from homology"/>
<evidence type="ECO:0000256" key="8">
    <source>
        <dbReference type="ARBA" id="ARBA00022833"/>
    </source>
</evidence>
<feature type="binding site" evidence="14">
    <location>
        <position position="76"/>
    </location>
    <ligand>
        <name>Mg(2+)</name>
        <dbReference type="ChEBI" id="CHEBI:18420"/>
    </ligand>
</feature>
<feature type="binding site" evidence="14">
    <location>
        <position position="390"/>
    </location>
    <ligand>
        <name>Zn(2+)</name>
        <dbReference type="ChEBI" id="CHEBI:29105"/>
        <label>2</label>
    </ligand>
</feature>
<evidence type="ECO:0000256" key="12">
    <source>
        <dbReference type="ARBA" id="ARBA00023288"/>
    </source>
</evidence>
<dbReference type="InterPro" id="IPR001952">
    <property type="entry name" value="Alkaline_phosphatase"/>
</dbReference>
<keyword evidence="9 14" id="KW-0460">Magnesium</keyword>
<dbReference type="FunCoup" id="A0A6L2Q9H7">
    <property type="interactions" value="99"/>
</dbReference>
<dbReference type="GO" id="GO:0004035">
    <property type="term" value="F:alkaline phosphatase activity"/>
    <property type="evidence" value="ECO:0007669"/>
    <property type="project" value="UniProtKB-EC"/>
</dbReference>
<dbReference type="Proteomes" id="UP000502823">
    <property type="component" value="Unassembled WGS sequence"/>
</dbReference>
<comment type="similarity">
    <text evidence="2 15">Belongs to the alkaline phosphatase family.</text>
</comment>
<dbReference type="CDD" id="cd16012">
    <property type="entry name" value="ALP"/>
    <property type="match status" value="1"/>
</dbReference>
<dbReference type="InParanoid" id="A0A6L2Q9H7"/>
<gene>
    <name evidence="18" type="ORF">Cfor_02352</name>
</gene>
<dbReference type="PRINTS" id="PR00113">
    <property type="entry name" value="ALKPHPHTASE"/>
</dbReference>
<keyword evidence="4" id="KW-1003">Cell membrane</keyword>
<comment type="cofactor">
    <cofactor evidence="14">
        <name>Zn(2+)</name>
        <dbReference type="ChEBI" id="CHEBI:29105"/>
    </cofactor>
    <text evidence="14">Binds 2 Zn(2+) ions.</text>
</comment>
<evidence type="ECO:0000256" key="16">
    <source>
        <dbReference type="RuleBase" id="RU003947"/>
    </source>
</evidence>
<evidence type="ECO:0000256" key="2">
    <source>
        <dbReference type="ARBA" id="ARBA00005984"/>
    </source>
</evidence>
<dbReference type="InterPro" id="IPR017850">
    <property type="entry name" value="Alkaline_phosphatase_core_sf"/>
</dbReference>
<evidence type="ECO:0000256" key="14">
    <source>
        <dbReference type="PIRSR" id="PIRSR601952-2"/>
    </source>
</evidence>
<dbReference type="InterPro" id="IPR018299">
    <property type="entry name" value="Alkaline_phosphatase_AS"/>
</dbReference>